<evidence type="ECO:0000313" key="22">
    <source>
        <dbReference type="EMBL" id="EOA82954.1"/>
    </source>
</evidence>
<evidence type="ECO:0000256" key="12">
    <source>
        <dbReference type="ARBA" id="ARBA00022989"/>
    </source>
</evidence>
<keyword evidence="15" id="KW-0472">Membrane</keyword>
<keyword evidence="8" id="KW-0967">Endosome</keyword>
<dbReference type="Pfam" id="PF01764">
    <property type="entry name" value="Lipase_3"/>
    <property type="match status" value="1"/>
</dbReference>
<evidence type="ECO:0000256" key="4">
    <source>
        <dbReference type="ARBA" id="ARBA00010701"/>
    </source>
</evidence>
<dbReference type="EMBL" id="KB908844">
    <property type="protein sequence ID" value="EOA82954.1"/>
    <property type="molecule type" value="Genomic_DNA"/>
</dbReference>
<dbReference type="GO" id="GO:0005775">
    <property type="term" value="C:vacuolar lumen"/>
    <property type="evidence" value="ECO:0007669"/>
    <property type="project" value="TreeGrafter"/>
</dbReference>
<sequence length="572" mass="61702">MRPRRLLLSLLAAGIGSAIDTPVLPPPPSLPPSTHTRQVLPALSAAAAEEQVVVDLVVGRRLGPVKHGRRGAFEPDDNGRVLRIGKDVPSQAVGLPAKVFGVVEPAAYVLPFSRVGLEYIGVRGHARKAEDRLLIRHIGPRNLVHGPVVVGELYGPPRHSAPFEYAVNRLFASVRQPLNRHGLRLDAQPRHRLAVGHRYCRLPGNIESSVQSGVLVCATVENVSQRKLLVGDLYHNVTALYPNAEVWMAGHSLGGAVSSFLSLTFGHPAVTFEAVPEAMPASRLGLPVPSGHQIGSMQQRKYTGGFHFGHTADPIYMGTCNAATSVCTIGGYALQSVCHTGHKCVYDTVKDFGWRVGIGTHKIVEVIRDVILKYDAPPKCEPYVDCTDCYTWEYFESNGTETTTSSSPTTTSWSSSTTRTRTETCKTPGWWGCLDETTTTTKSHGKTTVTTTSTTSTCKTPGWFGCKDETTTRTSMTYTSATAAPAPTVTTTTSSLPTPTSSCRYPGWFGGCLDGDDPPSKTHDHSKSKPTPMPTSSSTSCTSEGFFGLICYESKKHSKTSSEGPVTERMEM</sequence>
<dbReference type="PANTHER" id="PTHR47175">
    <property type="entry name" value="LIPASE ATG15-RELATED"/>
    <property type="match status" value="1"/>
</dbReference>
<reference evidence="22 23" key="1">
    <citation type="journal article" date="2012" name="PLoS Pathog.">
        <title>Diverse lifestyles and strategies of plant pathogenesis encoded in the genomes of eighteen Dothideomycetes fungi.</title>
        <authorList>
            <person name="Ohm R.A."/>
            <person name="Feau N."/>
            <person name="Henrissat B."/>
            <person name="Schoch C.L."/>
            <person name="Horwitz B.A."/>
            <person name="Barry K.W."/>
            <person name="Condon B.J."/>
            <person name="Copeland A.C."/>
            <person name="Dhillon B."/>
            <person name="Glaser F."/>
            <person name="Hesse C.N."/>
            <person name="Kosti I."/>
            <person name="LaButti K."/>
            <person name="Lindquist E.A."/>
            <person name="Lucas S."/>
            <person name="Salamov A.A."/>
            <person name="Bradshaw R.E."/>
            <person name="Ciuffetti L."/>
            <person name="Hamelin R.C."/>
            <person name="Kema G.H.J."/>
            <person name="Lawrence C."/>
            <person name="Scott J.A."/>
            <person name="Spatafora J.W."/>
            <person name="Turgeon B.G."/>
            <person name="de Wit P.J.G.M."/>
            <person name="Zhong S."/>
            <person name="Goodwin S.B."/>
            <person name="Grigoriev I.V."/>
        </authorList>
    </citation>
    <scope>NUCLEOTIDE SEQUENCE [LARGE SCALE GENOMIC DNA]</scope>
    <source>
        <strain evidence="23">28A</strain>
    </source>
</reference>
<comment type="subcellular location">
    <subcellularLocation>
        <location evidence="3">Endosome</location>
        <location evidence="3">Multivesicular body membrane</location>
        <topology evidence="3">Single-pass type II membrane protein</topology>
    </subcellularLocation>
    <subcellularLocation>
        <location evidence="2">Prevacuolar compartment membrane</location>
        <topology evidence="2">Single-pass type II membrane protein</topology>
    </subcellularLocation>
</comment>
<dbReference type="GO" id="GO:0032585">
    <property type="term" value="C:multivesicular body membrane"/>
    <property type="evidence" value="ECO:0007669"/>
    <property type="project" value="UniProtKB-SubCell"/>
</dbReference>
<evidence type="ECO:0000313" key="23">
    <source>
        <dbReference type="Proteomes" id="UP000016935"/>
    </source>
</evidence>
<feature type="domain" description="Fungal lipase-type" evidence="21">
    <location>
        <begin position="235"/>
        <end position="264"/>
    </location>
</feature>
<dbReference type="GO" id="GO:0034496">
    <property type="term" value="P:multivesicular body membrane disassembly"/>
    <property type="evidence" value="ECO:0007669"/>
    <property type="project" value="TreeGrafter"/>
</dbReference>
<feature type="compositionally biased region" description="Basic and acidic residues" evidence="19">
    <location>
        <begin position="518"/>
        <end position="527"/>
    </location>
</feature>
<evidence type="ECO:0000256" key="9">
    <source>
        <dbReference type="ARBA" id="ARBA00022801"/>
    </source>
</evidence>
<evidence type="ECO:0000256" key="14">
    <source>
        <dbReference type="ARBA" id="ARBA00023098"/>
    </source>
</evidence>
<keyword evidence="16" id="KW-0325">Glycoprotein</keyword>
<dbReference type="GO" id="GO:0004620">
    <property type="term" value="F:phospholipase activity"/>
    <property type="evidence" value="ECO:0007669"/>
    <property type="project" value="TreeGrafter"/>
</dbReference>
<keyword evidence="13" id="KW-0072">Autophagy</keyword>
<evidence type="ECO:0000256" key="17">
    <source>
        <dbReference type="ARBA" id="ARBA00024663"/>
    </source>
</evidence>
<dbReference type="EC" id="3.1.1.3" evidence="6"/>
<evidence type="ECO:0000256" key="20">
    <source>
        <dbReference type="SAM" id="SignalP"/>
    </source>
</evidence>
<dbReference type="InterPro" id="IPR050805">
    <property type="entry name" value="ATG15_Lipase"/>
</dbReference>
<feature type="region of interest" description="Disordered" evidence="19">
    <location>
        <begin position="516"/>
        <end position="541"/>
    </location>
</feature>
<keyword evidence="20" id="KW-0732">Signal</keyword>
<comment type="catalytic activity">
    <reaction evidence="1">
        <text>a triacylglycerol + H2O = a diacylglycerol + a fatty acid + H(+)</text>
        <dbReference type="Rhea" id="RHEA:12044"/>
        <dbReference type="ChEBI" id="CHEBI:15377"/>
        <dbReference type="ChEBI" id="CHEBI:15378"/>
        <dbReference type="ChEBI" id="CHEBI:17855"/>
        <dbReference type="ChEBI" id="CHEBI:18035"/>
        <dbReference type="ChEBI" id="CHEBI:28868"/>
        <dbReference type="EC" id="3.1.1.3"/>
    </reaction>
</comment>
<organism evidence="22 23">
    <name type="scientific">Exserohilum turcicum (strain 28A)</name>
    <name type="common">Northern leaf blight fungus</name>
    <name type="synonym">Setosphaeria turcica</name>
    <dbReference type="NCBI Taxonomy" id="671987"/>
    <lineage>
        <taxon>Eukaryota</taxon>
        <taxon>Fungi</taxon>
        <taxon>Dikarya</taxon>
        <taxon>Ascomycota</taxon>
        <taxon>Pezizomycotina</taxon>
        <taxon>Dothideomycetes</taxon>
        <taxon>Pleosporomycetidae</taxon>
        <taxon>Pleosporales</taxon>
        <taxon>Pleosporineae</taxon>
        <taxon>Pleosporaceae</taxon>
        <taxon>Exserohilum</taxon>
    </lineage>
</organism>
<evidence type="ECO:0000256" key="6">
    <source>
        <dbReference type="ARBA" id="ARBA00013279"/>
    </source>
</evidence>
<proteinExistence type="inferred from homology"/>
<dbReference type="PANTHER" id="PTHR47175:SF2">
    <property type="entry name" value="LIPASE ATG15-RELATED"/>
    <property type="match status" value="1"/>
</dbReference>
<feature type="region of interest" description="Disordered" evidence="19">
    <location>
        <begin position="399"/>
        <end position="422"/>
    </location>
</feature>
<comment type="subunit">
    <text evidence="5">Binds to both phosphatidylinositol (PI) and phosphatidylinositol 3,5-bisphosphate (PIP2).</text>
</comment>
<dbReference type="RefSeq" id="XP_008029481.1">
    <property type="nucleotide sequence ID" value="XM_008031290.1"/>
</dbReference>
<keyword evidence="7" id="KW-0812">Transmembrane</keyword>
<comment type="function">
    <text evidence="17">Lipase which is essential for lysis of subvacuolar cytoplasm to vacuole targeted bodies and intravacuolar autophagic bodies. Involved in the lysis of intravacuolar multivesicular body (MVB) vesicles. The intravacuolar membrane disintegration by ATG15 is critical to life span extension.</text>
</comment>
<dbReference type="Gene3D" id="3.40.50.1820">
    <property type="entry name" value="alpha/beta hydrolase"/>
    <property type="match status" value="1"/>
</dbReference>
<keyword evidence="12" id="KW-1133">Transmembrane helix</keyword>
<evidence type="ECO:0000256" key="2">
    <source>
        <dbReference type="ARBA" id="ARBA00004270"/>
    </source>
</evidence>
<dbReference type="GO" id="GO:0034727">
    <property type="term" value="P:piecemeal microautophagy of the nucleus"/>
    <property type="evidence" value="ECO:0007669"/>
    <property type="project" value="TreeGrafter"/>
</dbReference>
<protein>
    <recommendedName>
        <fullName evidence="6">triacylglycerol lipase</fullName>
        <ecNumber evidence="6">3.1.1.3</ecNumber>
    </recommendedName>
    <alternativeName>
        <fullName evidence="18">Autophagy-related protein 15</fullName>
    </alternativeName>
</protein>
<dbReference type="HOGENOM" id="CLU_476643_0_0_1"/>
<keyword evidence="11" id="KW-0735">Signal-anchor</keyword>
<evidence type="ECO:0000256" key="5">
    <source>
        <dbReference type="ARBA" id="ARBA00011137"/>
    </source>
</evidence>
<dbReference type="GO" id="GO:0046461">
    <property type="term" value="P:neutral lipid catabolic process"/>
    <property type="evidence" value="ECO:0007669"/>
    <property type="project" value="TreeGrafter"/>
</dbReference>
<evidence type="ECO:0000256" key="15">
    <source>
        <dbReference type="ARBA" id="ARBA00023136"/>
    </source>
</evidence>
<evidence type="ECO:0000256" key="10">
    <source>
        <dbReference type="ARBA" id="ARBA00022963"/>
    </source>
</evidence>
<gene>
    <name evidence="22" type="ORF">SETTUDRAFT_34474</name>
</gene>
<dbReference type="InterPro" id="IPR002921">
    <property type="entry name" value="Fungal_lipase-type"/>
</dbReference>
<feature type="signal peptide" evidence="20">
    <location>
        <begin position="1"/>
        <end position="18"/>
    </location>
</feature>
<evidence type="ECO:0000259" key="21">
    <source>
        <dbReference type="Pfam" id="PF01764"/>
    </source>
</evidence>
<accession>R0JZS2</accession>
<evidence type="ECO:0000256" key="11">
    <source>
        <dbReference type="ARBA" id="ARBA00022968"/>
    </source>
</evidence>
<dbReference type="STRING" id="671987.R0JZS2"/>
<evidence type="ECO:0000256" key="1">
    <source>
        <dbReference type="ARBA" id="ARBA00001024"/>
    </source>
</evidence>
<dbReference type="Proteomes" id="UP000016935">
    <property type="component" value="Unassembled WGS sequence"/>
</dbReference>
<feature type="compositionally biased region" description="Low complexity" evidence="19">
    <location>
        <begin position="400"/>
        <end position="419"/>
    </location>
</feature>
<evidence type="ECO:0000256" key="18">
    <source>
        <dbReference type="ARBA" id="ARBA00029828"/>
    </source>
</evidence>
<keyword evidence="10" id="KW-0442">Lipid degradation</keyword>
<evidence type="ECO:0000256" key="8">
    <source>
        <dbReference type="ARBA" id="ARBA00022753"/>
    </source>
</evidence>
<name>R0JZS2_EXST2</name>
<keyword evidence="14" id="KW-0443">Lipid metabolism</keyword>
<evidence type="ECO:0000256" key="3">
    <source>
        <dbReference type="ARBA" id="ARBA00004343"/>
    </source>
</evidence>
<keyword evidence="9" id="KW-0378">Hydrolase</keyword>
<evidence type="ECO:0000256" key="19">
    <source>
        <dbReference type="SAM" id="MobiDB-lite"/>
    </source>
</evidence>
<dbReference type="InterPro" id="IPR029058">
    <property type="entry name" value="AB_hydrolase_fold"/>
</dbReference>
<comment type="similarity">
    <text evidence="4">Belongs to the AB hydrolase superfamily. Lipase family.</text>
</comment>
<evidence type="ECO:0000256" key="7">
    <source>
        <dbReference type="ARBA" id="ARBA00022692"/>
    </source>
</evidence>
<dbReference type="GeneID" id="19403912"/>
<dbReference type="SUPFAM" id="SSF53474">
    <property type="entry name" value="alpha/beta-Hydrolases"/>
    <property type="match status" value="1"/>
</dbReference>
<feature type="chain" id="PRO_5004343728" description="triacylglycerol lipase" evidence="20">
    <location>
        <begin position="19"/>
        <end position="572"/>
    </location>
</feature>
<keyword evidence="23" id="KW-1185">Reference proteome</keyword>
<dbReference type="GO" id="GO:0004806">
    <property type="term" value="F:triacylglycerol lipase activity"/>
    <property type="evidence" value="ECO:0007669"/>
    <property type="project" value="UniProtKB-EC"/>
</dbReference>
<evidence type="ECO:0000256" key="13">
    <source>
        <dbReference type="ARBA" id="ARBA00023006"/>
    </source>
</evidence>
<dbReference type="GO" id="GO:0006660">
    <property type="term" value="P:phosphatidylserine catabolic process"/>
    <property type="evidence" value="ECO:0007669"/>
    <property type="project" value="TreeGrafter"/>
</dbReference>
<dbReference type="OrthoDB" id="58570at2759"/>
<dbReference type="AlphaFoldDB" id="R0JZS2"/>
<reference evidence="22 23" key="2">
    <citation type="journal article" date="2013" name="PLoS Genet.">
        <title>Comparative genome structure, secondary metabolite, and effector coding capacity across Cochliobolus pathogens.</title>
        <authorList>
            <person name="Condon B.J."/>
            <person name="Leng Y."/>
            <person name="Wu D."/>
            <person name="Bushley K.E."/>
            <person name="Ohm R.A."/>
            <person name="Otillar R."/>
            <person name="Martin J."/>
            <person name="Schackwitz W."/>
            <person name="Grimwood J."/>
            <person name="MohdZainudin N."/>
            <person name="Xue C."/>
            <person name="Wang R."/>
            <person name="Manning V.A."/>
            <person name="Dhillon B."/>
            <person name="Tu Z.J."/>
            <person name="Steffenson B.J."/>
            <person name="Salamov A."/>
            <person name="Sun H."/>
            <person name="Lowry S."/>
            <person name="LaButti K."/>
            <person name="Han J."/>
            <person name="Copeland A."/>
            <person name="Lindquist E."/>
            <person name="Barry K."/>
            <person name="Schmutz J."/>
            <person name="Baker S.E."/>
            <person name="Ciuffetti L.M."/>
            <person name="Grigoriev I.V."/>
            <person name="Zhong S."/>
            <person name="Turgeon B.G."/>
        </authorList>
    </citation>
    <scope>NUCLEOTIDE SEQUENCE [LARGE SCALE GENOMIC DNA]</scope>
    <source>
        <strain evidence="23">28A</strain>
    </source>
</reference>
<dbReference type="eggNOG" id="KOG4540">
    <property type="taxonomic scope" value="Eukaryota"/>
</dbReference>
<evidence type="ECO:0000256" key="16">
    <source>
        <dbReference type="ARBA" id="ARBA00023180"/>
    </source>
</evidence>